<dbReference type="Gene3D" id="3.40.50.720">
    <property type="entry name" value="NAD(P)-binding Rossmann-like Domain"/>
    <property type="match status" value="1"/>
</dbReference>
<proteinExistence type="predicted"/>
<keyword evidence="1" id="KW-0521">NADP</keyword>
<evidence type="ECO:0000256" key="1">
    <source>
        <dbReference type="ARBA" id="ARBA00022857"/>
    </source>
</evidence>
<protein>
    <submittedName>
        <fullName evidence="3">SDR family oxidoreductase</fullName>
    </submittedName>
</protein>
<dbReference type="Proteomes" id="UP001597124">
    <property type="component" value="Unassembled WGS sequence"/>
</dbReference>
<dbReference type="InterPro" id="IPR002347">
    <property type="entry name" value="SDR_fam"/>
</dbReference>
<evidence type="ECO:0000313" key="3">
    <source>
        <dbReference type="EMBL" id="MFD0847822.1"/>
    </source>
</evidence>
<organism evidence="3 4">
    <name type="scientific">Sphingosinicella xenopeptidilytica</name>
    <dbReference type="NCBI Taxonomy" id="364098"/>
    <lineage>
        <taxon>Bacteria</taxon>
        <taxon>Pseudomonadati</taxon>
        <taxon>Pseudomonadota</taxon>
        <taxon>Alphaproteobacteria</taxon>
        <taxon>Sphingomonadales</taxon>
        <taxon>Sphingosinicellaceae</taxon>
        <taxon>Sphingosinicella</taxon>
    </lineage>
</organism>
<comment type="caution">
    <text evidence="3">The sequence shown here is derived from an EMBL/GenBank/DDBJ whole genome shotgun (WGS) entry which is preliminary data.</text>
</comment>
<evidence type="ECO:0000256" key="2">
    <source>
        <dbReference type="ARBA" id="ARBA00023002"/>
    </source>
</evidence>
<dbReference type="InterPro" id="IPR036291">
    <property type="entry name" value="NAD(P)-bd_dom_sf"/>
</dbReference>
<dbReference type="Pfam" id="PF13561">
    <property type="entry name" value="adh_short_C2"/>
    <property type="match status" value="1"/>
</dbReference>
<accession>A0ABW3C288</accession>
<evidence type="ECO:0000313" key="4">
    <source>
        <dbReference type="Proteomes" id="UP001597124"/>
    </source>
</evidence>
<dbReference type="RefSeq" id="WP_381487494.1">
    <property type="nucleotide sequence ID" value="NZ_JBHTIK010000002.1"/>
</dbReference>
<dbReference type="SUPFAM" id="SSF51735">
    <property type="entry name" value="NAD(P)-binding Rossmann-fold domains"/>
    <property type="match status" value="1"/>
</dbReference>
<gene>
    <name evidence="3" type="ORF">ACFQ00_05745</name>
</gene>
<dbReference type="InterPro" id="IPR045017">
    <property type="entry name" value="DECR2-like"/>
</dbReference>
<keyword evidence="2" id="KW-0560">Oxidoreductase</keyword>
<dbReference type="PANTHER" id="PTHR43296:SF2">
    <property type="entry name" value="PEROXISOMAL 2,4-DIENOYL-COA REDUCTASE [(3E)-ENOYL-COA-PRODUCING]"/>
    <property type="match status" value="1"/>
</dbReference>
<dbReference type="PANTHER" id="PTHR43296">
    <property type="entry name" value="PEROXISOMAL 2,4-DIENOYL-COA REDUCTASE"/>
    <property type="match status" value="1"/>
</dbReference>
<reference evidence="4" key="1">
    <citation type="journal article" date="2019" name="Int. J. Syst. Evol. Microbiol.">
        <title>The Global Catalogue of Microorganisms (GCM) 10K type strain sequencing project: providing services to taxonomists for standard genome sequencing and annotation.</title>
        <authorList>
            <consortium name="The Broad Institute Genomics Platform"/>
            <consortium name="The Broad Institute Genome Sequencing Center for Infectious Disease"/>
            <person name="Wu L."/>
            <person name="Ma J."/>
        </authorList>
    </citation>
    <scope>NUCLEOTIDE SEQUENCE [LARGE SCALE GENOMIC DNA]</scope>
    <source>
        <strain evidence="4">CCUG 52537</strain>
    </source>
</reference>
<keyword evidence="4" id="KW-1185">Reference proteome</keyword>
<dbReference type="PRINTS" id="PR00081">
    <property type="entry name" value="GDHRDH"/>
</dbReference>
<dbReference type="NCBIfam" id="NF005752">
    <property type="entry name" value="PRK07576.1"/>
    <property type="match status" value="1"/>
</dbReference>
<sequence>MTVFTDNLLAGHAAFVAGGTSGINLAIAKAYAAAGAKVAVLSRKPEKVEAAVAEIGHGAIGFAADVRESDAVHAAMRSAADAFGPLSIVVSGAAGNFIAPAAQMSANAFRTVVEIDLIGTFNVLRAAYDVARKPGCRMINISAPQSTAPYWGQAHVCSAKAAIDMLTRALALEWGPEGICVNAIVPGPIDGTEGMARLAPTPQARRIAESATALGRFGTTRDIAEMALFLASDAGRYVTGAILNCDGGQTLSGGGAFSPAVIAAQG</sequence>
<name>A0ABW3C288_SPHXN</name>
<dbReference type="EMBL" id="JBHTIK010000002">
    <property type="protein sequence ID" value="MFD0847822.1"/>
    <property type="molecule type" value="Genomic_DNA"/>
</dbReference>